<sequence length="115" mass="12758">MKKKAAALICTIMTVTSLVACSKTSPEKAWSGAYINDDGMILVLSEDGSGYLNDGYGSNLEIEWEIEDDEISFEADNGMDFTIDIEDKEPGDRITVKGSDKSSDKFKRVEIYEEK</sequence>
<organism evidence="2 3">
    <name type="scientific">Butyrivibrio fibrisolvens</name>
    <dbReference type="NCBI Taxonomy" id="831"/>
    <lineage>
        <taxon>Bacteria</taxon>
        <taxon>Bacillati</taxon>
        <taxon>Bacillota</taxon>
        <taxon>Clostridia</taxon>
        <taxon>Lachnospirales</taxon>
        <taxon>Lachnospiraceae</taxon>
        <taxon>Butyrivibrio</taxon>
    </lineage>
</organism>
<protein>
    <recommendedName>
        <fullName evidence="4">DUF5640 domain-containing protein</fullName>
    </recommendedName>
</protein>
<dbReference type="EMBL" id="FOGJ01000020">
    <property type="protein sequence ID" value="SES14957.1"/>
    <property type="molecule type" value="Genomic_DNA"/>
</dbReference>
<gene>
    <name evidence="2" type="ORF">SAMN04487884_12073</name>
</gene>
<dbReference type="Proteomes" id="UP000182584">
    <property type="component" value="Unassembled WGS sequence"/>
</dbReference>
<accession>A0A1H9V104</accession>
<name>A0A1H9V104_BUTFI</name>
<feature type="chain" id="PRO_5039166939" description="DUF5640 domain-containing protein" evidence="1">
    <location>
        <begin position="21"/>
        <end position="115"/>
    </location>
</feature>
<proteinExistence type="predicted"/>
<feature type="signal peptide" evidence="1">
    <location>
        <begin position="1"/>
        <end position="20"/>
    </location>
</feature>
<dbReference type="OrthoDB" id="2049322at2"/>
<evidence type="ECO:0008006" key="4">
    <source>
        <dbReference type="Google" id="ProtNLM"/>
    </source>
</evidence>
<keyword evidence="1" id="KW-0732">Signal</keyword>
<evidence type="ECO:0000313" key="2">
    <source>
        <dbReference type="EMBL" id="SES14957.1"/>
    </source>
</evidence>
<dbReference type="AlphaFoldDB" id="A0A1H9V104"/>
<dbReference type="PROSITE" id="PS51257">
    <property type="entry name" value="PROKAR_LIPOPROTEIN"/>
    <property type="match status" value="1"/>
</dbReference>
<evidence type="ECO:0000313" key="3">
    <source>
        <dbReference type="Proteomes" id="UP000182584"/>
    </source>
</evidence>
<reference evidence="2 3" key="1">
    <citation type="submission" date="2016-10" db="EMBL/GenBank/DDBJ databases">
        <authorList>
            <person name="de Groot N.N."/>
        </authorList>
    </citation>
    <scope>NUCLEOTIDE SEQUENCE [LARGE SCALE GENOMIC DNA]</scope>
    <source>
        <strain evidence="2 3">AR40</strain>
    </source>
</reference>
<dbReference type="RefSeq" id="WP_027215415.1">
    <property type="nucleotide sequence ID" value="NZ_FOGJ01000020.1"/>
</dbReference>
<evidence type="ECO:0000256" key="1">
    <source>
        <dbReference type="SAM" id="SignalP"/>
    </source>
</evidence>